<keyword evidence="3 9" id="KW-0813">Transport</keyword>
<keyword evidence="4" id="KW-1003">Cell membrane</keyword>
<dbReference type="EMBL" id="AP027731">
    <property type="protein sequence ID" value="BDZ46247.1"/>
    <property type="molecule type" value="Genomic_DNA"/>
</dbReference>
<evidence type="ECO:0000313" key="12">
    <source>
        <dbReference type="Proteomes" id="UP001321498"/>
    </source>
</evidence>
<keyword evidence="12" id="KW-1185">Reference proteome</keyword>
<feature type="transmembrane region" description="Helical" evidence="9">
    <location>
        <begin position="259"/>
        <end position="284"/>
    </location>
</feature>
<accession>A0ABM8GD90</accession>
<dbReference type="SUPFAM" id="SSF53850">
    <property type="entry name" value="Periplasmic binding protein-like II"/>
    <property type="match status" value="1"/>
</dbReference>
<dbReference type="PANTHER" id="PTHR30183:SF3">
    <property type="entry name" value="MOLYBDENUM TRANSPORT SYSTEM PERMEASE PROTEIN MODB"/>
    <property type="match status" value="1"/>
</dbReference>
<keyword evidence="7 9" id="KW-1133">Transmembrane helix</keyword>
<dbReference type="Gene3D" id="3.40.190.10">
    <property type="entry name" value="Periplasmic binding protein-like II"/>
    <property type="match status" value="2"/>
</dbReference>
<gene>
    <name evidence="11" type="ORF">GCM10025866_21560</name>
</gene>
<evidence type="ECO:0000256" key="1">
    <source>
        <dbReference type="ARBA" id="ARBA00004651"/>
    </source>
</evidence>
<evidence type="ECO:0000256" key="5">
    <source>
        <dbReference type="ARBA" id="ARBA00022505"/>
    </source>
</evidence>
<dbReference type="Gene3D" id="1.10.3720.10">
    <property type="entry name" value="MetI-like"/>
    <property type="match status" value="1"/>
</dbReference>
<dbReference type="Proteomes" id="UP001321498">
    <property type="component" value="Chromosome"/>
</dbReference>
<feature type="transmembrane region" description="Helical" evidence="9">
    <location>
        <begin position="143"/>
        <end position="165"/>
    </location>
</feature>
<dbReference type="NCBIfam" id="TIGR02141">
    <property type="entry name" value="modB_ABC"/>
    <property type="match status" value="1"/>
</dbReference>
<evidence type="ECO:0000259" key="10">
    <source>
        <dbReference type="PROSITE" id="PS50928"/>
    </source>
</evidence>
<feature type="transmembrane region" description="Helical" evidence="9">
    <location>
        <begin position="223"/>
        <end position="247"/>
    </location>
</feature>
<proteinExistence type="inferred from homology"/>
<name>A0ABM8GD90_9MICO</name>
<keyword evidence="8 9" id="KW-0472">Membrane</keyword>
<protein>
    <recommendedName>
        <fullName evidence="10">ABC transmembrane type-1 domain-containing protein</fullName>
    </recommendedName>
</protein>
<dbReference type="PROSITE" id="PS50928">
    <property type="entry name" value="ABC_TM1"/>
    <property type="match status" value="1"/>
</dbReference>
<evidence type="ECO:0000256" key="4">
    <source>
        <dbReference type="ARBA" id="ARBA00022475"/>
    </source>
</evidence>
<dbReference type="PANTHER" id="PTHR30183">
    <property type="entry name" value="MOLYBDENUM TRANSPORT SYSTEM PERMEASE PROTEIN MODB"/>
    <property type="match status" value="1"/>
</dbReference>
<dbReference type="InterPro" id="IPR000515">
    <property type="entry name" value="MetI-like"/>
</dbReference>
<dbReference type="SUPFAM" id="SSF161098">
    <property type="entry name" value="MetI-like"/>
    <property type="match status" value="1"/>
</dbReference>
<feature type="domain" description="ABC transmembrane type-1" evidence="10">
    <location>
        <begin position="185"/>
        <end position="390"/>
    </location>
</feature>
<keyword evidence="5" id="KW-0500">Molybdenum</keyword>
<evidence type="ECO:0000256" key="6">
    <source>
        <dbReference type="ARBA" id="ARBA00022692"/>
    </source>
</evidence>
<keyword evidence="6 9" id="KW-0812">Transmembrane</keyword>
<dbReference type="RefSeq" id="WP_350226641.1">
    <property type="nucleotide sequence ID" value="NZ_AP027731.1"/>
</dbReference>
<comment type="subcellular location">
    <subcellularLocation>
        <location evidence="1 9">Cell membrane</location>
        <topology evidence="1 9">Multi-pass membrane protein</topology>
    </subcellularLocation>
</comment>
<evidence type="ECO:0000256" key="3">
    <source>
        <dbReference type="ARBA" id="ARBA00022448"/>
    </source>
</evidence>
<dbReference type="InterPro" id="IPR006469">
    <property type="entry name" value="NifC_ABC_porter"/>
</dbReference>
<organism evidence="11 12">
    <name type="scientific">Naasia aerilata</name>
    <dbReference type="NCBI Taxonomy" id="1162966"/>
    <lineage>
        <taxon>Bacteria</taxon>
        <taxon>Bacillati</taxon>
        <taxon>Actinomycetota</taxon>
        <taxon>Actinomycetes</taxon>
        <taxon>Micrococcales</taxon>
        <taxon>Microbacteriaceae</taxon>
        <taxon>Naasia</taxon>
    </lineage>
</organism>
<evidence type="ECO:0000256" key="2">
    <source>
        <dbReference type="ARBA" id="ARBA00007069"/>
    </source>
</evidence>
<comment type="similarity">
    <text evidence="2">Belongs to the binding-protein-dependent transport system permease family. CysTW subfamily.</text>
</comment>
<dbReference type="CDD" id="cd06261">
    <property type="entry name" value="TM_PBP2"/>
    <property type="match status" value="1"/>
</dbReference>
<dbReference type="InterPro" id="IPR035906">
    <property type="entry name" value="MetI-like_sf"/>
</dbReference>
<reference evidence="12" key="1">
    <citation type="journal article" date="2019" name="Int. J. Syst. Evol. Microbiol.">
        <title>The Global Catalogue of Microorganisms (GCM) 10K type strain sequencing project: providing services to taxonomists for standard genome sequencing and annotation.</title>
        <authorList>
            <consortium name="The Broad Institute Genomics Platform"/>
            <consortium name="The Broad Institute Genome Sequencing Center for Infectious Disease"/>
            <person name="Wu L."/>
            <person name="Ma J."/>
        </authorList>
    </citation>
    <scope>NUCLEOTIDE SEQUENCE [LARGE SCALE GENOMIC DNA]</scope>
    <source>
        <strain evidence="12">NBRC 108725</strain>
    </source>
</reference>
<feature type="transmembrane region" description="Helical" evidence="9">
    <location>
        <begin position="318"/>
        <end position="337"/>
    </location>
</feature>
<dbReference type="Pfam" id="PF13531">
    <property type="entry name" value="SBP_bac_11"/>
    <property type="match status" value="1"/>
</dbReference>
<sequence length="399" mass="40519">MPPGNPGRVAGLADLSRPELAIALCDAAVPCGAAAATAFAAAGLTPAPDTLEQDVTAVLTKVELGEADAGLVYRTDVRAAAGKVEGIEFPEAAGAGTDYPIGVLAESAHPAEARAFADYVRGRGARCSPRPASVRPDLRRMPAALWVPAGIAIALLVLPLLALVLRVPWGDLGGLLLAPGSLQALGLSVGTALLSTLLCLLLGIPLAAVLAGADPWPTPLRRALRAVVTVPLVLPPVVGGIALLLLVGRRGLLGAPLGALGIAIPFSTPAVVIAQTFVSLPFLVLAVEGALRGSDARYAMVAASLGASRWYAFRRVTLPLVAPGIVSGAVLCFARALGEFGATITFAGSLPGVTRTLPVAAYLGLQTDPDAAIVLALLLLVVALAVLVSLRERWLRGIA</sequence>
<dbReference type="Pfam" id="PF00528">
    <property type="entry name" value="BPD_transp_1"/>
    <property type="match status" value="1"/>
</dbReference>
<evidence type="ECO:0000256" key="7">
    <source>
        <dbReference type="ARBA" id="ARBA00022989"/>
    </source>
</evidence>
<feature type="transmembrane region" description="Helical" evidence="9">
    <location>
        <begin position="371"/>
        <end position="390"/>
    </location>
</feature>
<dbReference type="InterPro" id="IPR011867">
    <property type="entry name" value="ModB_ABC"/>
</dbReference>
<evidence type="ECO:0000313" key="11">
    <source>
        <dbReference type="EMBL" id="BDZ46247.1"/>
    </source>
</evidence>
<evidence type="ECO:0000256" key="8">
    <source>
        <dbReference type="ARBA" id="ARBA00023136"/>
    </source>
</evidence>
<dbReference type="NCBIfam" id="TIGR01581">
    <property type="entry name" value="Mo_ABC_porter"/>
    <property type="match status" value="1"/>
</dbReference>
<feature type="transmembrane region" description="Helical" evidence="9">
    <location>
        <begin position="185"/>
        <end position="211"/>
    </location>
</feature>
<evidence type="ECO:0000256" key="9">
    <source>
        <dbReference type="RuleBase" id="RU363032"/>
    </source>
</evidence>